<feature type="transmembrane region" description="Helical" evidence="7">
    <location>
        <begin position="12"/>
        <end position="30"/>
    </location>
</feature>
<dbReference type="GO" id="GO:0055085">
    <property type="term" value="P:transmembrane transport"/>
    <property type="evidence" value="ECO:0007669"/>
    <property type="project" value="InterPro"/>
</dbReference>
<evidence type="ECO:0000256" key="4">
    <source>
        <dbReference type="ARBA" id="ARBA00022692"/>
    </source>
</evidence>
<dbReference type="InterPro" id="IPR000515">
    <property type="entry name" value="MetI-like"/>
</dbReference>
<dbReference type="SUPFAM" id="SSF161098">
    <property type="entry name" value="MetI-like"/>
    <property type="match status" value="1"/>
</dbReference>
<feature type="transmembrane region" description="Helical" evidence="7">
    <location>
        <begin position="255"/>
        <end position="274"/>
    </location>
</feature>
<dbReference type="Gene3D" id="1.10.3720.10">
    <property type="entry name" value="MetI-like"/>
    <property type="match status" value="1"/>
</dbReference>
<feature type="transmembrane region" description="Helical" evidence="7">
    <location>
        <begin position="140"/>
        <end position="160"/>
    </location>
</feature>
<proteinExistence type="inferred from homology"/>
<keyword evidence="5 7" id="KW-1133">Transmembrane helix</keyword>
<comment type="subcellular location">
    <subcellularLocation>
        <location evidence="1 7">Cell membrane</location>
        <topology evidence="1 7">Multi-pass membrane protein</topology>
    </subcellularLocation>
</comment>
<feature type="transmembrane region" description="Helical" evidence="7">
    <location>
        <begin position="180"/>
        <end position="204"/>
    </location>
</feature>
<reference evidence="9 10" key="1">
    <citation type="submission" date="2015-01" db="EMBL/GenBank/DDBJ databases">
        <title>Paenibacillus swuensis/DY6/whole genome sequencing.</title>
        <authorList>
            <person name="Kim M.K."/>
            <person name="Srinivasan S."/>
            <person name="Lee J.-J."/>
        </authorList>
    </citation>
    <scope>NUCLEOTIDE SEQUENCE [LARGE SCALE GENOMIC DNA]</scope>
    <source>
        <strain evidence="9 10">DY6</strain>
    </source>
</reference>
<keyword evidence="6 7" id="KW-0472">Membrane</keyword>
<dbReference type="InterPro" id="IPR035906">
    <property type="entry name" value="MetI-like_sf"/>
</dbReference>
<dbReference type="RefSeq" id="WP_068604764.1">
    <property type="nucleotide sequence ID" value="NZ_CP011388.1"/>
</dbReference>
<dbReference type="PANTHER" id="PTHR43744">
    <property type="entry name" value="ABC TRANSPORTER PERMEASE PROTEIN MG189-RELATED-RELATED"/>
    <property type="match status" value="1"/>
</dbReference>
<dbReference type="AlphaFoldDB" id="A0A172TFT6"/>
<keyword evidence="10" id="KW-1185">Reference proteome</keyword>
<keyword evidence="3" id="KW-1003">Cell membrane</keyword>
<name>A0A172TFT6_9BACL</name>
<dbReference type="CDD" id="cd06261">
    <property type="entry name" value="TM_PBP2"/>
    <property type="match status" value="1"/>
</dbReference>
<dbReference type="EMBL" id="CP011388">
    <property type="protein sequence ID" value="ANE45737.1"/>
    <property type="molecule type" value="Genomic_DNA"/>
</dbReference>
<evidence type="ECO:0000256" key="2">
    <source>
        <dbReference type="ARBA" id="ARBA00022448"/>
    </source>
</evidence>
<dbReference type="KEGG" id="pswu:SY83_04845"/>
<evidence type="ECO:0000256" key="3">
    <source>
        <dbReference type="ARBA" id="ARBA00022475"/>
    </source>
</evidence>
<sequence length="289" mass="32059">MKLSRSDQVYQGIVLVLLSLLALVCVIPFIHVTALSFSGMEAIVDGKVSFLPVDFQLDTYKLVLQDQAMLRSIGFTAFVTVLGTAISLFVTICAAYPLSKSDLKGRTVFLQIIIFTMMFSGGMIPTYLIVKSLGLIDSVWALILPGLINTFFMLIVKTYFTSTIPDSVEESAMIDGCNEIRMLISIILPMSMPIIATIGLYYAVQYWNMFFAALLYINDPDKFTLQLKLRQLLILDQNSASMNPEELGRQVSESIKSATIIITAVPILLVYPWLQKHFVKGVMLGAVKG</sequence>
<evidence type="ECO:0000256" key="5">
    <source>
        <dbReference type="ARBA" id="ARBA00022989"/>
    </source>
</evidence>
<keyword evidence="4 7" id="KW-0812">Transmembrane</keyword>
<dbReference type="Pfam" id="PF00528">
    <property type="entry name" value="BPD_transp_1"/>
    <property type="match status" value="1"/>
</dbReference>
<dbReference type="GO" id="GO:0005886">
    <property type="term" value="C:plasma membrane"/>
    <property type="evidence" value="ECO:0007669"/>
    <property type="project" value="UniProtKB-SubCell"/>
</dbReference>
<keyword evidence="2 7" id="KW-0813">Transport</keyword>
<organism evidence="9 10">
    <name type="scientific">Paenibacillus swuensis</name>
    <dbReference type="NCBI Taxonomy" id="1178515"/>
    <lineage>
        <taxon>Bacteria</taxon>
        <taxon>Bacillati</taxon>
        <taxon>Bacillota</taxon>
        <taxon>Bacilli</taxon>
        <taxon>Bacillales</taxon>
        <taxon>Paenibacillaceae</taxon>
        <taxon>Paenibacillus</taxon>
    </lineage>
</organism>
<comment type="similarity">
    <text evidence="7">Belongs to the binding-protein-dependent transport system permease family.</text>
</comment>
<evidence type="ECO:0000256" key="1">
    <source>
        <dbReference type="ARBA" id="ARBA00004651"/>
    </source>
</evidence>
<protein>
    <submittedName>
        <fullName evidence="9">ABC transporter permease</fullName>
    </submittedName>
</protein>
<dbReference type="STRING" id="1178515.SY83_04845"/>
<evidence type="ECO:0000256" key="6">
    <source>
        <dbReference type="ARBA" id="ARBA00023136"/>
    </source>
</evidence>
<feature type="transmembrane region" description="Helical" evidence="7">
    <location>
        <begin position="108"/>
        <end position="128"/>
    </location>
</feature>
<dbReference type="Proteomes" id="UP000076927">
    <property type="component" value="Chromosome"/>
</dbReference>
<dbReference type="PANTHER" id="PTHR43744:SF9">
    <property type="entry name" value="POLYGALACTURONAN_RHAMNOGALACTURONAN TRANSPORT SYSTEM PERMEASE PROTEIN YTCP"/>
    <property type="match status" value="1"/>
</dbReference>
<evidence type="ECO:0000259" key="8">
    <source>
        <dbReference type="PROSITE" id="PS50928"/>
    </source>
</evidence>
<feature type="domain" description="ABC transmembrane type-1" evidence="8">
    <location>
        <begin position="73"/>
        <end position="274"/>
    </location>
</feature>
<dbReference type="PATRIC" id="fig|1178515.4.peg.981"/>
<gene>
    <name evidence="9" type="ORF">SY83_04845</name>
</gene>
<dbReference type="PROSITE" id="PS50928">
    <property type="entry name" value="ABC_TM1"/>
    <property type="match status" value="1"/>
</dbReference>
<evidence type="ECO:0000256" key="7">
    <source>
        <dbReference type="RuleBase" id="RU363032"/>
    </source>
</evidence>
<evidence type="ECO:0000313" key="9">
    <source>
        <dbReference type="EMBL" id="ANE45737.1"/>
    </source>
</evidence>
<evidence type="ECO:0000313" key="10">
    <source>
        <dbReference type="Proteomes" id="UP000076927"/>
    </source>
</evidence>
<accession>A0A172TFT6</accession>
<dbReference type="OrthoDB" id="9810086at2"/>
<feature type="transmembrane region" description="Helical" evidence="7">
    <location>
        <begin position="73"/>
        <end position="96"/>
    </location>
</feature>